<keyword evidence="4" id="KW-1185">Reference proteome</keyword>
<dbReference type="PANTHER" id="PTHR36784:SF1">
    <property type="entry name" value="HISTONE-LYSINE N-METHYLTRANSFERASE"/>
    <property type="match status" value="1"/>
</dbReference>
<feature type="transmembrane region" description="Helical" evidence="2">
    <location>
        <begin position="191"/>
        <end position="208"/>
    </location>
</feature>
<gene>
    <name evidence="3" type="ORF">DUNSADRAFT_1756</name>
</gene>
<feature type="transmembrane region" description="Helical" evidence="2">
    <location>
        <begin position="110"/>
        <end position="131"/>
    </location>
</feature>
<keyword evidence="2" id="KW-1133">Transmembrane helix</keyword>
<evidence type="ECO:0000256" key="2">
    <source>
        <dbReference type="SAM" id="Phobius"/>
    </source>
</evidence>
<evidence type="ECO:0000313" key="3">
    <source>
        <dbReference type="EMBL" id="KAF5826921.1"/>
    </source>
</evidence>
<feature type="region of interest" description="Disordered" evidence="1">
    <location>
        <begin position="1"/>
        <end position="27"/>
    </location>
</feature>
<evidence type="ECO:0000256" key="1">
    <source>
        <dbReference type="SAM" id="MobiDB-lite"/>
    </source>
</evidence>
<feature type="transmembrane region" description="Helical" evidence="2">
    <location>
        <begin position="152"/>
        <end position="171"/>
    </location>
</feature>
<feature type="transmembrane region" description="Helical" evidence="2">
    <location>
        <begin position="69"/>
        <end position="87"/>
    </location>
</feature>
<sequence length="231" mass="25958">MKQRIAVNQTVHEVSNNVDDNRGSSSKGKFAHVDALLDESKGPLDDEEQEQLIREFEHLQLEQTRTYRVIFGVVGLVLAAFFAWAAFEQHVRPFELRFTGELRAAMPSSVAVQLLLVLQALALTSTSAGMLQRLPPKGQREKGCMPATLQQWVALRLGLVGSLICCCSWLWAHSRMVQLFGWEVSPRWDLLWIPLAPLTFAASCLWVVSSLDHSAREVALFRGAKYNLKQV</sequence>
<organism evidence="3 4">
    <name type="scientific">Dunaliella salina</name>
    <name type="common">Green alga</name>
    <name type="synonym">Protococcus salinus</name>
    <dbReference type="NCBI Taxonomy" id="3046"/>
    <lineage>
        <taxon>Eukaryota</taxon>
        <taxon>Viridiplantae</taxon>
        <taxon>Chlorophyta</taxon>
        <taxon>core chlorophytes</taxon>
        <taxon>Chlorophyceae</taxon>
        <taxon>CS clade</taxon>
        <taxon>Chlamydomonadales</taxon>
        <taxon>Dunaliellaceae</taxon>
        <taxon>Dunaliella</taxon>
    </lineage>
</organism>
<dbReference type="PANTHER" id="PTHR36784">
    <property type="entry name" value="HISTONE-LYSINE N-METHYLTRANSFERASE"/>
    <property type="match status" value="1"/>
</dbReference>
<reference evidence="3" key="1">
    <citation type="submission" date="2017-08" db="EMBL/GenBank/DDBJ databases">
        <authorList>
            <person name="Polle J.E."/>
            <person name="Barry K."/>
            <person name="Cushman J."/>
            <person name="Schmutz J."/>
            <person name="Tran D."/>
            <person name="Hathwaick L.T."/>
            <person name="Yim W.C."/>
            <person name="Jenkins J."/>
            <person name="Mckie-Krisberg Z.M."/>
            <person name="Prochnik S."/>
            <person name="Lindquist E."/>
            <person name="Dockter R.B."/>
            <person name="Adam C."/>
            <person name="Molina H."/>
            <person name="Bunkerborg J."/>
            <person name="Jin E."/>
            <person name="Buchheim M."/>
            <person name="Magnuson J."/>
        </authorList>
    </citation>
    <scope>NUCLEOTIDE SEQUENCE</scope>
    <source>
        <strain evidence="3">CCAP 19/18</strain>
    </source>
</reference>
<name>A0ABQ7FX40_DUNSA</name>
<dbReference type="EMBL" id="MU070658">
    <property type="protein sequence ID" value="KAF5826921.1"/>
    <property type="molecule type" value="Genomic_DNA"/>
</dbReference>
<comment type="caution">
    <text evidence="3">The sequence shown here is derived from an EMBL/GenBank/DDBJ whole genome shotgun (WGS) entry which is preliminary data.</text>
</comment>
<keyword evidence="2" id="KW-0472">Membrane</keyword>
<keyword evidence="2" id="KW-0812">Transmembrane</keyword>
<dbReference type="Proteomes" id="UP000815325">
    <property type="component" value="Unassembled WGS sequence"/>
</dbReference>
<accession>A0ABQ7FX40</accession>
<protein>
    <submittedName>
        <fullName evidence="3">Uncharacterized protein</fullName>
    </submittedName>
</protein>
<proteinExistence type="predicted"/>
<evidence type="ECO:0000313" key="4">
    <source>
        <dbReference type="Proteomes" id="UP000815325"/>
    </source>
</evidence>